<dbReference type="InterPro" id="IPR045186">
    <property type="entry name" value="Indole-3-glycerol_P_synth"/>
</dbReference>
<evidence type="ECO:0000313" key="12">
    <source>
        <dbReference type="EMBL" id="KLN61367.1"/>
    </source>
</evidence>
<evidence type="ECO:0000256" key="9">
    <source>
        <dbReference type="ARBA" id="ARBA00023239"/>
    </source>
</evidence>
<evidence type="ECO:0000256" key="6">
    <source>
        <dbReference type="ARBA" id="ARBA00022793"/>
    </source>
</evidence>
<dbReference type="PANTHER" id="PTHR22854:SF2">
    <property type="entry name" value="INDOLE-3-GLYCEROL-PHOSPHATE SYNTHASE"/>
    <property type="match status" value="1"/>
</dbReference>
<dbReference type="GO" id="GO:0000162">
    <property type="term" value="P:L-tryptophan biosynthetic process"/>
    <property type="evidence" value="ECO:0007669"/>
    <property type="project" value="UniProtKB-UniRule"/>
</dbReference>
<comment type="pathway">
    <text evidence="2 10">Amino-acid biosynthesis; L-tryptophan biosynthesis; L-tryptophan from chorismate: step 4/5.</text>
</comment>
<evidence type="ECO:0000256" key="10">
    <source>
        <dbReference type="HAMAP-Rule" id="MF_00134"/>
    </source>
</evidence>
<evidence type="ECO:0000256" key="8">
    <source>
        <dbReference type="ARBA" id="ARBA00023141"/>
    </source>
</evidence>
<dbReference type="PROSITE" id="PS00614">
    <property type="entry name" value="IGPS"/>
    <property type="match status" value="1"/>
</dbReference>
<dbReference type="NCBIfam" id="NF001377">
    <property type="entry name" value="PRK00278.2-4"/>
    <property type="match status" value="1"/>
</dbReference>
<feature type="domain" description="Indole-3-glycerol phosphate synthase" evidence="11">
    <location>
        <begin position="5"/>
        <end position="258"/>
    </location>
</feature>
<dbReference type="RefSeq" id="WP_047763446.1">
    <property type="nucleotide sequence ID" value="NZ_LAQL01000004.1"/>
</dbReference>
<comment type="catalytic activity">
    <reaction evidence="1 10">
        <text>1-(2-carboxyphenylamino)-1-deoxy-D-ribulose 5-phosphate + H(+) = (1S,2R)-1-C-(indol-3-yl)glycerol 3-phosphate + CO2 + H2O</text>
        <dbReference type="Rhea" id="RHEA:23476"/>
        <dbReference type="ChEBI" id="CHEBI:15377"/>
        <dbReference type="ChEBI" id="CHEBI:15378"/>
        <dbReference type="ChEBI" id="CHEBI:16526"/>
        <dbReference type="ChEBI" id="CHEBI:58613"/>
        <dbReference type="ChEBI" id="CHEBI:58866"/>
        <dbReference type="EC" id="4.1.1.48"/>
    </reaction>
</comment>
<dbReference type="Proteomes" id="UP000035444">
    <property type="component" value="Unassembled WGS sequence"/>
</dbReference>
<keyword evidence="7 10" id="KW-0822">Tryptophan biosynthesis</keyword>
<comment type="caution">
    <text evidence="12">The sequence shown here is derived from an EMBL/GenBank/DDBJ whole genome shotgun (WGS) entry which is preliminary data.</text>
</comment>
<keyword evidence="9 10" id="KW-0456">Lyase</keyword>
<dbReference type="PANTHER" id="PTHR22854">
    <property type="entry name" value="TRYPTOPHAN BIOSYNTHESIS PROTEIN"/>
    <property type="match status" value="1"/>
</dbReference>
<dbReference type="InterPro" id="IPR013785">
    <property type="entry name" value="Aldolase_TIM"/>
</dbReference>
<proteinExistence type="inferred from homology"/>
<accession>A0A0H2MKT7</accession>
<dbReference type="InterPro" id="IPR001468">
    <property type="entry name" value="Indole-3-GlycerolPSynthase_CS"/>
</dbReference>
<dbReference type="GO" id="GO:0004425">
    <property type="term" value="F:indole-3-glycerol-phosphate synthase activity"/>
    <property type="evidence" value="ECO:0007669"/>
    <property type="project" value="UniProtKB-UniRule"/>
</dbReference>
<dbReference type="InterPro" id="IPR011060">
    <property type="entry name" value="RibuloseP-bd_barrel"/>
</dbReference>
<dbReference type="InterPro" id="IPR013798">
    <property type="entry name" value="Indole-3-glycerol_P_synth_dom"/>
</dbReference>
<dbReference type="FunFam" id="3.20.20.70:FF:000024">
    <property type="entry name" value="Indole-3-glycerol phosphate synthase"/>
    <property type="match status" value="1"/>
</dbReference>
<dbReference type="Gene3D" id="3.20.20.70">
    <property type="entry name" value="Aldolase class I"/>
    <property type="match status" value="1"/>
</dbReference>
<evidence type="ECO:0000256" key="2">
    <source>
        <dbReference type="ARBA" id="ARBA00004696"/>
    </source>
</evidence>
<evidence type="ECO:0000256" key="4">
    <source>
        <dbReference type="ARBA" id="ARBA00018080"/>
    </source>
</evidence>
<keyword evidence="5 10" id="KW-0028">Amino-acid biosynthesis</keyword>
<evidence type="ECO:0000256" key="5">
    <source>
        <dbReference type="ARBA" id="ARBA00022605"/>
    </source>
</evidence>
<dbReference type="AlphaFoldDB" id="A0A0H2MKT7"/>
<dbReference type="EC" id="4.1.1.48" evidence="3 10"/>
<dbReference type="Pfam" id="PF00218">
    <property type="entry name" value="IGPS"/>
    <property type="match status" value="1"/>
</dbReference>
<organism evidence="12 13">
    <name type="scientific">Kiloniella spongiae</name>
    <dbReference type="NCBI Taxonomy" id="1489064"/>
    <lineage>
        <taxon>Bacteria</taxon>
        <taxon>Pseudomonadati</taxon>
        <taxon>Pseudomonadota</taxon>
        <taxon>Alphaproteobacteria</taxon>
        <taxon>Rhodospirillales</taxon>
        <taxon>Kiloniellaceae</taxon>
        <taxon>Kiloniella</taxon>
    </lineage>
</organism>
<name>A0A0H2MKT7_9PROT</name>
<gene>
    <name evidence="10" type="primary">trpC</name>
    <name evidence="12" type="ORF">WH96_06915</name>
</gene>
<dbReference type="CDD" id="cd00331">
    <property type="entry name" value="IGPS"/>
    <property type="match status" value="1"/>
</dbReference>
<keyword evidence="6 10" id="KW-0210">Decarboxylase</keyword>
<keyword evidence="13" id="KW-1185">Reference proteome</keyword>
<evidence type="ECO:0000313" key="13">
    <source>
        <dbReference type="Proteomes" id="UP000035444"/>
    </source>
</evidence>
<dbReference type="OrthoDB" id="9804217at2"/>
<dbReference type="GO" id="GO:0004640">
    <property type="term" value="F:phosphoribosylanthranilate isomerase activity"/>
    <property type="evidence" value="ECO:0007669"/>
    <property type="project" value="TreeGrafter"/>
</dbReference>
<dbReference type="NCBIfam" id="NF001370">
    <property type="entry name" value="PRK00278.1-2"/>
    <property type="match status" value="1"/>
</dbReference>
<reference evidence="12 13" key="1">
    <citation type="submission" date="2015-03" db="EMBL/GenBank/DDBJ databases">
        <title>Genome Sequence of Kiloniella spongiae MEBiC09566, isolated from a marine sponge.</title>
        <authorList>
            <person name="Shao Z."/>
            <person name="Wang L."/>
            <person name="Li X."/>
        </authorList>
    </citation>
    <scope>NUCLEOTIDE SEQUENCE [LARGE SCALE GENOMIC DNA]</scope>
    <source>
        <strain evidence="12 13">MEBiC09566</strain>
    </source>
</reference>
<dbReference type="UniPathway" id="UPA00035">
    <property type="reaction ID" value="UER00043"/>
</dbReference>
<dbReference type="NCBIfam" id="NF001373">
    <property type="entry name" value="PRK00278.1-6"/>
    <property type="match status" value="1"/>
</dbReference>
<evidence type="ECO:0000256" key="7">
    <source>
        <dbReference type="ARBA" id="ARBA00022822"/>
    </source>
</evidence>
<dbReference type="EMBL" id="LAQL01000004">
    <property type="protein sequence ID" value="KLN61367.1"/>
    <property type="molecule type" value="Genomic_DNA"/>
</dbReference>
<comment type="similarity">
    <text evidence="10">Belongs to the TrpC family.</text>
</comment>
<keyword evidence="8 10" id="KW-0057">Aromatic amino acid biosynthesis</keyword>
<evidence type="ECO:0000259" key="11">
    <source>
        <dbReference type="Pfam" id="PF00218"/>
    </source>
</evidence>
<evidence type="ECO:0000256" key="3">
    <source>
        <dbReference type="ARBA" id="ARBA00012362"/>
    </source>
</evidence>
<evidence type="ECO:0000256" key="1">
    <source>
        <dbReference type="ARBA" id="ARBA00001633"/>
    </source>
</evidence>
<sequence>MSDVLKRICDDKLDFVRARKEKTSLSELEAKAAVQDTPRGFYKALKAKYDQGKYGLISEIKKASPSKGLIRADFDPASLAKAYKAGGATCLSVLTDEPYFQGADQYLIDARAAVDLPALRKDFMLEPYQIVESRALGADCILLIMAALEDQQASELENLAFDLGMDVLVEVHNAEELTRALNTLKSPLLGVNNRNLKTLEVDIATTEELSRMVPQDKLLIAESGLYSPADLKRMQAIGATTFLIGESLMRQEDVTTATINLLKQ</sequence>
<dbReference type="HAMAP" id="MF_00134_B">
    <property type="entry name" value="IGPS_B"/>
    <property type="match status" value="1"/>
</dbReference>
<dbReference type="SUPFAM" id="SSF51366">
    <property type="entry name" value="Ribulose-phoshate binding barrel"/>
    <property type="match status" value="1"/>
</dbReference>
<protein>
    <recommendedName>
        <fullName evidence="4 10">Indole-3-glycerol phosphate synthase</fullName>
        <shortName evidence="10">IGPS</shortName>
        <ecNumber evidence="3 10">4.1.1.48</ecNumber>
    </recommendedName>
</protein>
<dbReference type="STRING" id="1489064.WH96_06915"/>
<dbReference type="PATRIC" id="fig|1489064.4.peg.2642"/>